<evidence type="ECO:0000313" key="7">
    <source>
        <dbReference type="Proteomes" id="UP000053477"/>
    </source>
</evidence>
<dbReference type="GO" id="GO:0046983">
    <property type="term" value="F:protein dimerization activity"/>
    <property type="evidence" value="ECO:0007669"/>
    <property type="project" value="InterPro"/>
</dbReference>
<dbReference type="SUPFAM" id="SSF46785">
    <property type="entry name" value="Winged helix' DNA-binding domain"/>
    <property type="match status" value="1"/>
</dbReference>
<dbReference type="InterPro" id="IPR029063">
    <property type="entry name" value="SAM-dependent_MTases_sf"/>
</dbReference>
<accession>A0A0H2RPQ0</accession>
<dbReference type="GO" id="GO:0032259">
    <property type="term" value="P:methylation"/>
    <property type="evidence" value="ECO:0007669"/>
    <property type="project" value="UniProtKB-KW"/>
</dbReference>
<dbReference type="EMBL" id="KQ085952">
    <property type="protein sequence ID" value="KLO13915.1"/>
    <property type="molecule type" value="Genomic_DNA"/>
</dbReference>
<keyword evidence="1 6" id="KW-0489">Methyltransferase</keyword>
<proteinExistence type="predicted"/>
<dbReference type="OrthoDB" id="2410195at2759"/>
<dbReference type="GO" id="GO:0008171">
    <property type="term" value="F:O-methyltransferase activity"/>
    <property type="evidence" value="ECO:0007669"/>
    <property type="project" value="InterPro"/>
</dbReference>
<dbReference type="Gene3D" id="1.10.10.10">
    <property type="entry name" value="Winged helix-like DNA-binding domain superfamily/Winged helix DNA-binding domain"/>
    <property type="match status" value="1"/>
</dbReference>
<dbReference type="InterPro" id="IPR036390">
    <property type="entry name" value="WH_DNA-bd_sf"/>
</dbReference>
<evidence type="ECO:0000259" key="5">
    <source>
        <dbReference type="Pfam" id="PF08100"/>
    </source>
</evidence>
<evidence type="ECO:0000313" key="6">
    <source>
        <dbReference type="EMBL" id="KLO13915.1"/>
    </source>
</evidence>
<keyword evidence="2 6" id="KW-0808">Transferase</keyword>
<organism evidence="6 7">
    <name type="scientific">Schizopora paradoxa</name>
    <dbReference type="NCBI Taxonomy" id="27342"/>
    <lineage>
        <taxon>Eukaryota</taxon>
        <taxon>Fungi</taxon>
        <taxon>Dikarya</taxon>
        <taxon>Basidiomycota</taxon>
        <taxon>Agaricomycotina</taxon>
        <taxon>Agaricomycetes</taxon>
        <taxon>Hymenochaetales</taxon>
        <taxon>Schizoporaceae</taxon>
        <taxon>Schizopora</taxon>
    </lineage>
</organism>
<feature type="domain" description="O-methyltransferase dimerisation" evidence="5">
    <location>
        <begin position="87"/>
        <end position="155"/>
    </location>
</feature>
<dbReference type="Gene3D" id="3.40.50.150">
    <property type="entry name" value="Vaccinia Virus protein VP39"/>
    <property type="match status" value="1"/>
</dbReference>
<dbReference type="SUPFAM" id="SSF53335">
    <property type="entry name" value="S-adenosyl-L-methionine-dependent methyltransferases"/>
    <property type="match status" value="1"/>
</dbReference>
<dbReference type="InterPro" id="IPR036388">
    <property type="entry name" value="WH-like_DNA-bd_sf"/>
</dbReference>
<dbReference type="InterPro" id="IPR016461">
    <property type="entry name" value="COMT-like"/>
</dbReference>
<dbReference type="PROSITE" id="PS51683">
    <property type="entry name" value="SAM_OMT_II"/>
    <property type="match status" value="1"/>
</dbReference>
<dbReference type="InterPro" id="IPR001077">
    <property type="entry name" value="COMT_C"/>
</dbReference>
<gene>
    <name evidence="6" type="ORF">SCHPADRAFT_940013</name>
</gene>
<dbReference type="InParanoid" id="A0A0H2RPQ0"/>
<sequence>MTTSLKTLAQLILKNCEILDDSCAKRGIPVPSLDKPYAPGSDVATDDDPAAAQAMMVIASTTEQLLKTIRPAPLALYSFVTSGVTGAAARVASELHVTEALRDSGEKGLHINEIAAKCKTHPLKLGVVLRMLASHWVFKEVRPDVFANNRLSSVLDKGQSIEELQAHPENRYSKPFAGLSAGVDHFGDDSLKMCAHLYEALADPEWAFSSAPNKSAFNKAFDFDGTLWEFYELPDQKVRHDRFKIMMSTAERFDSPELIPKGFEWASLPDGGVVVDVGGGIGNISMKIAKTNPKLKVVCQDMQKTVEAAHAHWKGDEEKAIISSGRVTFQGHDFFAAQPVKNASVFFIKHVLHDWSDDSCLTILRALREAAGPDTKLVVMDKVLPYTCLDQGEGEDVPGYTKPKLPEPLTNVGAATIGFPYMSSLVMMMLGNGQERAIGHYVELFKKGGWKVERVRQFDSLARYDSAVIASPI</sequence>
<evidence type="ECO:0000256" key="1">
    <source>
        <dbReference type="ARBA" id="ARBA00022603"/>
    </source>
</evidence>
<dbReference type="InterPro" id="IPR012967">
    <property type="entry name" value="COMT_dimerisation"/>
</dbReference>
<evidence type="ECO:0000256" key="2">
    <source>
        <dbReference type="ARBA" id="ARBA00022679"/>
    </source>
</evidence>
<dbReference type="Pfam" id="PF08100">
    <property type="entry name" value="Dimerisation"/>
    <property type="match status" value="1"/>
</dbReference>
<evidence type="ECO:0000256" key="3">
    <source>
        <dbReference type="ARBA" id="ARBA00022691"/>
    </source>
</evidence>
<protein>
    <submittedName>
        <fullName evidence="6">S-adenosyl-L-methionine-dependent methyltransferase</fullName>
    </submittedName>
</protein>
<dbReference type="PANTHER" id="PTHR43712">
    <property type="entry name" value="PUTATIVE (AFU_ORTHOLOGUE AFUA_4G14580)-RELATED"/>
    <property type="match status" value="1"/>
</dbReference>
<evidence type="ECO:0000259" key="4">
    <source>
        <dbReference type="Pfam" id="PF00891"/>
    </source>
</evidence>
<name>A0A0H2RPQ0_9AGAM</name>
<dbReference type="Proteomes" id="UP000053477">
    <property type="component" value="Unassembled WGS sequence"/>
</dbReference>
<feature type="domain" description="O-methyltransferase C-terminal" evidence="4">
    <location>
        <begin position="270"/>
        <end position="386"/>
    </location>
</feature>
<dbReference type="AlphaFoldDB" id="A0A0H2RPQ0"/>
<keyword evidence="3" id="KW-0949">S-adenosyl-L-methionine</keyword>
<keyword evidence="7" id="KW-1185">Reference proteome</keyword>
<dbReference type="Pfam" id="PF00891">
    <property type="entry name" value="Methyltransf_2"/>
    <property type="match status" value="1"/>
</dbReference>
<reference evidence="6 7" key="1">
    <citation type="submission" date="2015-04" db="EMBL/GenBank/DDBJ databases">
        <title>Complete genome sequence of Schizopora paradoxa KUC8140, a cosmopolitan wood degrader in East Asia.</title>
        <authorList>
            <consortium name="DOE Joint Genome Institute"/>
            <person name="Min B."/>
            <person name="Park H."/>
            <person name="Jang Y."/>
            <person name="Kim J.-J."/>
            <person name="Kim K.H."/>
            <person name="Pangilinan J."/>
            <person name="Lipzen A."/>
            <person name="Riley R."/>
            <person name="Grigoriev I.V."/>
            <person name="Spatafora J.W."/>
            <person name="Choi I.-G."/>
        </authorList>
    </citation>
    <scope>NUCLEOTIDE SEQUENCE [LARGE SCALE GENOMIC DNA]</scope>
    <source>
        <strain evidence="6 7">KUC8140</strain>
    </source>
</reference>
<dbReference type="PANTHER" id="PTHR43712:SF2">
    <property type="entry name" value="O-METHYLTRANSFERASE CICE"/>
    <property type="match status" value="1"/>
</dbReference>